<sequence length="218" mass="24750">MTIYCVFILSKSGSLIYQLDHNMPTIEHEKTFSHPLELKLELQNRNVTVVFGQRDGIKVGHILTAINGIRVTNNQLDDKRDAMQVIGEPSNYPISLKFARPRLTTNEKIFQASMFYPLYMMACQLSPEPRSSGIEVLSADTFRMQCLQTLTGIKFLVIADHQQGPLDVLLRKIYEIYADYALKNPFYSLEMPIRCELFDENLKIALDAAAKNSGLNTA</sequence>
<dbReference type="AlphaFoldDB" id="A0A2P2IFQ0"/>
<evidence type="ECO:0000256" key="1">
    <source>
        <dbReference type="ARBA" id="ARBA00004555"/>
    </source>
</evidence>
<protein>
    <recommendedName>
        <fullName evidence="9">Trafficking protein particle complex subunit</fullName>
    </recommendedName>
</protein>
<keyword evidence="2 9" id="KW-0813">Transport</keyword>
<organism evidence="10">
    <name type="scientific">Hirondellea gigas</name>
    <dbReference type="NCBI Taxonomy" id="1518452"/>
    <lineage>
        <taxon>Eukaryota</taxon>
        <taxon>Metazoa</taxon>
        <taxon>Ecdysozoa</taxon>
        <taxon>Arthropoda</taxon>
        <taxon>Crustacea</taxon>
        <taxon>Multicrustacea</taxon>
        <taxon>Malacostraca</taxon>
        <taxon>Eumalacostraca</taxon>
        <taxon>Peracarida</taxon>
        <taxon>Amphipoda</taxon>
        <taxon>Amphilochidea</taxon>
        <taxon>Lysianassida</taxon>
        <taxon>Lysianassidira</taxon>
        <taxon>Lysianassoidea</taxon>
        <taxon>Lysianassidae</taxon>
        <taxon>Hirondellea</taxon>
    </lineage>
</organism>
<dbReference type="EMBL" id="IACT01008075">
    <property type="protein sequence ID" value="LAC27187.1"/>
    <property type="molecule type" value="mRNA"/>
</dbReference>
<proteinExistence type="evidence at transcript level"/>
<dbReference type="InterPro" id="IPR007233">
    <property type="entry name" value="TRAPPC"/>
</dbReference>
<accession>A0A2P2IFQ0</accession>
<evidence type="ECO:0000256" key="8">
    <source>
        <dbReference type="ARBA" id="ARBA00046941"/>
    </source>
</evidence>
<dbReference type="SUPFAM" id="SSF64356">
    <property type="entry name" value="SNARE-like"/>
    <property type="match status" value="1"/>
</dbReference>
<dbReference type="PANTHER" id="PTHR23249">
    <property type="entry name" value="TRAFFICKING PROTEIN PARTICLE COMPLEX SUBUNIT"/>
    <property type="match status" value="1"/>
</dbReference>
<evidence type="ECO:0000256" key="7">
    <source>
        <dbReference type="ARBA" id="ARBA00046052"/>
    </source>
</evidence>
<evidence type="ECO:0000313" key="11">
    <source>
        <dbReference type="EMBL" id="LAC27187.1"/>
    </source>
</evidence>
<dbReference type="InterPro" id="IPR011012">
    <property type="entry name" value="Longin-like_dom_sf"/>
</dbReference>
<dbReference type="PANTHER" id="PTHR23249:SF15">
    <property type="entry name" value="TRAFFICKING PROTEIN PARTICLE COMPLEX SUBUNIT 4"/>
    <property type="match status" value="1"/>
</dbReference>
<dbReference type="Gene3D" id="3.30.450.70">
    <property type="match status" value="1"/>
</dbReference>
<dbReference type="SMART" id="SM01399">
    <property type="entry name" value="Sybindin"/>
    <property type="match status" value="1"/>
</dbReference>
<comment type="subunit">
    <text evidence="8">Component of the multisubunit TRAPP (transport protein particle) complex, which includes at least TRAPPC2, TRAPPC2L, TRAPPC3, TRAPPC3L, TRAPPC4, TRAPPC5, TRAPPC8, TRAPPC9, TRAPPC10, TRAPPC11 and TRAPPC12. Interacts with SDC2.</text>
</comment>
<keyword evidence="5 9" id="KW-0333">Golgi apparatus</keyword>
<name>A0A2P2IFQ0_9CRUS</name>
<dbReference type="Pfam" id="PF04099">
    <property type="entry name" value="Sybindin"/>
    <property type="match status" value="1"/>
</dbReference>
<keyword evidence="3 9" id="KW-0256">Endoplasmic reticulum</keyword>
<dbReference type="GO" id="GO:0005783">
    <property type="term" value="C:endoplasmic reticulum"/>
    <property type="evidence" value="ECO:0007669"/>
    <property type="project" value="UniProtKB-SubCell"/>
</dbReference>
<evidence type="ECO:0000256" key="2">
    <source>
        <dbReference type="ARBA" id="ARBA00022448"/>
    </source>
</evidence>
<evidence type="ECO:0000256" key="6">
    <source>
        <dbReference type="ARBA" id="ARBA00038179"/>
    </source>
</evidence>
<evidence type="ECO:0000313" key="10">
    <source>
        <dbReference type="EMBL" id="LAB72843.1"/>
    </source>
</evidence>
<evidence type="ECO:0000256" key="5">
    <source>
        <dbReference type="ARBA" id="ARBA00023034"/>
    </source>
</evidence>
<comment type="subcellular location">
    <subcellularLocation>
        <location evidence="9">Endoplasmic reticulum</location>
    </subcellularLocation>
    <subcellularLocation>
        <location evidence="9">Golgi apparatus</location>
        <location evidence="9">cis-Golgi network</location>
    </subcellularLocation>
    <subcellularLocation>
        <location evidence="1">Golgi apparatus</location>
    </subcellularLocation>
</comment>
<dbReference type="EMBL" id="IACF01007260">
    <property type="protein sequence ID" value="LAB72843.1"/>
    <property type="molecule type" value="mRNA"/>
</dbReference>
<dbReference type="Gene3D" id="2.30.42.40">
    <property type="match status" value="1"/>
</dbReference>
<reference evidence="10" key="2">
    <citation type="journal article" date="2018" name="Biosci. Biotechnol. Biochem.">
        <title>Polysaccharide hydrolase of the hadal zone amphipods Hirondellea gigas.</title>
        <authorList>
            <person name="Kobayashi H."/>
            <person name="Nagahama T."/>
            <person name="Arai W."/>
            <person name="Sasagawa Y."/>
            <person name="Umeda M."/>
            <person name="Hayashi T."/>
            <person name="Nikaido I."/>
            <person name="Watanabe H."/>
            <person name="Oguri K."/>
            <person name="Kitazato H."/>
            <person name="Fujioka K."/>
            <person name="Kido Y."/>
            <person name="Takami H."/>
        </authorList>
    </citation>
    <scope>NUCLEOTIDE SEQUENCE</scope>
    <source>
        <tissue evidence="10">Whole body</tissue>
    </source>
</reference>
<dbReference type="CDD" id="cd14856">
    <property type="entry name" value="TRAPPC4_synbindin"/>
    <property type="match status" value="1"/>
</dbReference>
<dbReference type="GO" id="GO:0006888">
    <property type="term" value="P:endoplasmic reticulum to Golgi vesicle-mediated transport"/>
    <property type="evidence" value="ECO:0007669"/>
    <property type="project" value="UniProtKB-UniRule"/>
</dbReference>
<reference evidence="11" key="1">
    <citation type="submission" date="2017-11" db="EMBL/GenBank/DDBJ databases">
        <title>The sensing device of the deep-sea amphipod.</title>
        <authorList>
            <person name="Kobayashi H."/>
            <person name="Nagahama T."/>
            <person name="Arai W."/>
            <person name="Sasagawa Y."/>
            <person name="Umeda M."/>
            <person name="Hayashi T."/>
            <person name="Nikaido I."/>
            <person name="Watanabe H."/>
            <person name="Oguri K."/>
            <person name="Kitazato H."/>
            <person name="Fujioka K."/>
            <person name="Kido Y."/>
            <person name="Takami H."/>
        </authorList>
    </citation>
    <scope>NUCLEOTIDE SEQUENCE</scope>
    <source>
        <tissue evidence="11">Whole body</tissue>
    </source>
</reference>
<dbReference type="GO" id="GO:0005794">
    <property type="term" value="C:Golgi apparatus"/>
    <property type="evidence" value="ECO:0007669"/>
    <property type="project" value="UniProtKB-SubCell"/>
</dbReference>
<comment type="function">
    <text evidence="7">Core component of the TRAPP complexes which has a function of guanine nucleotide exchange factor activity for Rab1 GTPase. Plays a role in vesicular transport from endoplasmic reticulum to Golgi and autophagy. May play a role in dendrite postsynaptic membrane trafficking.</text>
</comment>
<evidence type="ECO:0000256" key="4">
    <source>
        <dbReference type="ARBA" id="ARBA00022892"/>
    </source>
</evidence>
<evidence type="ECO:0000256" key="3">
    <source>
        <dbReference type="ARBA" id="ARBA00022824"/>
    </source>
</evidence>
<dbReference type="GO" id="GO:0030008">
    <property type="term" value="C:TRAPP complex"/>
    <property type="evidence" value="ECO:0007669"/>
    <property type="project" value="UniProtKB-UniRule"/>
</dbReference>
<evidence type="ECO:0000256" key="9">
    <source>
        <dbReference type="RuleBase" id="RU366065"/>
    </source>
</evidence>
<comment type="subunit">
    <text evidence="9">Part of the multisubunit transport protein particle (TRAPP) complex.</text>
</comment>
<keyword evidence="4 9" id="KW-0931">ER-Golgi transport</keyword>
<comment type="similarity">
    <text evidence="6">Belongs to the TRAPP small subunits family. TRAPPC4 subfamily.</text>
</comment>